<accession>A0A2P2QTQ8</accession>
<dbReference type="EMBL" id="GGEC01089925">
    <property type="protein sequence ID" value="MBX70409.1"/>
    <property type="molecule type" value="Transcribed_RNA"/>
</dbReference>
<protein>
    <submittedName>
        <fullName evidence="1">Uncharacterized protein</fullName>
    </submittedName>
</protein>
<evidence type="ECO:0000313" key="1">
    <source>
        <dbReference type="EMBL" id="MBX70409.1"/>
    </source>
</evidence>
<organism evidence="1">
    <name type="scientific">Rhizophora mucronata</name>
    <name type="common">Asiatic mangrove</name>
    <dbReference type="NCBI Taxonomy" id="61149"/>
    <lineage>
        <taxon>Eukaryota</taxon>
        <taxon>Viridiplantae</taxon>
        <taxon>Streptophyta</taxon>
        <taxon>Embryophyta</taxon>
        <taxon>Tracheophyta</taxon>
        <taxon>Spermatophyta</taxon>
        <taxon>Magnoliopsida</taxon>
        <taxon>eudicotyledons</taxon>
        <taxon>Gunneridae</taxon>
        <taxon>Pentapetalae</taxon>
        <taxon>rosids</taxon>
        <taxon>fabids</taxon>
        <taxon>Malpighiales</taxon>
        <taxon>Rhizophoraceae</taxon>
        <taxon>Rhizophora</taxon>
    </lineage>
</organism>
<name>A0A2P2QTQ8_RHIMU</name>
<proteinExistence type="predicted"/>
<sequence length="42" mass="4930">MMNLASIYAPLMYGMFLADLLKSIYNENYCFSIFNLNEIMIL</sequence>
<reference evidence="1" key="1">
    <citation type="submission" date="2018-02" db="EMBL/GenBank/DDBJ databases">
        <title>Rhizophora mucronata_Transcriptome.</title>
        <authorList>
            <person name="Meera S.P."/>
            <person name="Sreeshan A."/>
            <person name="Augustine A."/>
        </authorList>
    </citation>
    <scope>NUCLEOTIDE SEQUENCE</scope>
    <source>
        <tissue evidence="1">Leaf</tissue>
    </source>
</reference>
<dbReference type="AlphaFoldDB" id="A0A2P2QTQ8"/>